<dbReference type="RefSeq" id="WP_076379101.1">
    <property type="nucleotide sequence ID" value="NZ_AP017422.1"/>
</dbReference>
<keyword evidence="5 7" id="KW-1133">Transmembrane helix</keyword>
<dbReference type="GO" id="GO:0016020">
    <property type="term" value="C:membrane"/>
    <property type="evidence" value="ECO:0007669"/>
    <property type="project" value="UniProtKB-SubCell"/>
</dbReference>
<dbReference type="InterPro" id="IPR046483">
    <property type="entry name" value="DUF6576"/>
</dbReference>
<evidence type="ECO:0000256" key="1">
    <source>
        <dbReference type="ARBA" id="ARBA00004141"/>
    </source>
</evidence>
<comment type="subcellular location">
    <subcellularLocation>
        <location evidence="1">Membrane</location>
        <topology evidence="1">Multi-pass membrane protein</topology>
    </subcellularLocation>
</comment>
<keyword evidence="11" id="KW-1185">Reference proteome</keyword>
<evidence type="ECO:0000256" key="5">
    <source>
        <dbReference type="ARBA" id="ARBA00022989"/>
    </source>
</evidence>
<evidence type="ECO:0000259" key="8">
    <source>
        <dbReference type="Pfam" id="PF01694"/>
    </source>
</evidence>
<feature type="domain" description="DUF6576" evidence="9">
    <location>
        <begin position="233"/>
        <end position="278"/>
    </location>
</feature>
<protein>
    <submittedName>
        <fullName evidence="10">Membrane associated serine protease, rhomboid family</fullName>
    </submittedName>
</protein>
<dbReference type="PANTHER" id="PTHR43731">
    <property type="entry name" value="RHOMBOID PROTEASE"/>
    <property type="match status" value="1"/>
</dbReference>
<dbReference type="Proteomes" id="UP000186917">
    <property type="component" value="Unassembled WGS sequence"/>
</dbReference>
<dbReference type="OrthoDB" id="9807874at2"/>
<keyword evidence="4" id="KW-0378">Hydrolase</keyword>
<feature type="transmembrane region" description="Helical" evidence="7">
    <location>
        <begin position="109"/>
        <end position="129"/>
    </location>
</feature>
<feature type="transmembrane region" description="Helical" evidence="7">
    <location>
        <begin position="6"/>
        <end position="24"/>
    </location>
</feature>
<name>A0A173MJY7_9BACT</name>
<dbReference type="InterPro" id="IPR035952">
    <property type="entry name" value="Rhomboid-like_sf"/>
</dbReference>
<dbReference type="Gene3D" id="1.20.1540.10">
    <property type="entry name" value="Rhomboid-like"/>
    <property type="match status" value="1"/>
</dbReference>
<dbReference type="EMBL" id="FTOR01000003">
    <property type="protein sequence ID" value="SIT07110.1"/>
    <property type="molecule type" value="Genomic_DNA"/>
</dbReference>
<proteinExistence type="inferred from homology"/>
<organism evidence="10 11">
    <name type="scientific">Filimonas lacunae</name>
    <dbReference type="NCBI Taxonomy" id="477680"/>
    <lineage>
        <taxon>Bacteria</taxon>
        <taxon>Pseudomonadati</taxon>
        <taxon>Bacteroidota</taxon>
        <taxon>Chitinophagia</taxon>
        <taxon>Chitinophagales</taxon>
        <taxon>Chitinophagaceae</taxon>
        <taxon>Filimonas</taxon>
    </lineage>
</organism>
<dbReference type="AlphaFoldDB" id="A0A173MJY7"/>
<sequence>MVDIGIIGIILIVLNFLISNKGFSSRAFFDKYKFQVSSILVGREYVRFISSGFLHVGWQHLIFNMITLLLFSSSMENVIGSIPFLAIYFAGLAGGGLLALFIHRNHNDYSAVGASGAVCGVVFASIALFPGSDIGFFGIPFGIPTWLYGTAYILYSIYGIRSAKDNIGHEAHLGGALVGMITAIIMYPVVLQTNAFTIALITIPAILFIIFITVRPHSLLVDNSFFKSSHNITIDHKYNIERNIQRQEIDRILDKINERGMNSLTRQEKERLEEYSKHS</sequence>
<dbReference type="GO" id="GO:0006508">
    <property type="term" value="P:proteolysis"/>
    <property type="evidence" value="ECO:0007669"/>
    <property type="project" value="UniProtKB-KW"/>
</dbReference>
<dbReference type="InterPro" id="IPR050925">
    <property type="entry name" value="Rhomboid_protease_S54"/>
</dbReference>
<dbReference type="SUPFAM" id="SSF144091">
    <property type="entry name" value="Rhomboid-like"/>
    <property type="match status" value="1"/>
</dbReference>
<feature type="transmembrane region" description="Helical" evidence="7">
    <location>
        <begin position="195"/>
        <end position="214"/>
    </location>
</feature>
<evidence type="ECO:0000256" key="4">
    <source>
        <dbReference type="ARBA" id="ARBA00022801"/>
    </source>
</evidence>
<dbReference type="KEGG" id="fln:FLA_3987"/>
<comment type="similarity">
    <text evidence="2">Belongs to the peptidase S54 family.</text>
</comment>
<feature type="transmembrane region" description="Helical" evidence="7">
    <location>
        <begin position="170"/>
        <end position="189"/>
    </location>
</feature>
<dbReference type="Pfam" id="PF01694">
    <property type="entry name" value="Rhomboid"/>
    <property type="match status" value="1"/>
</dbReference>
<evidence type="ECO:0000256" key="7">
    <source>
        <dbReference type="SAM" id="Phobius"/>
    </source>
</evidence>
<reference evidence="11" key="1">
    <citation type="submission" date="2017-01" db="EMBL/GenBank/DDBJ databases">
        <authorList>
            <person name="Varghese N."/>
            <person name="Submissions S."/>
        </authorList>
    </citation>
    <scope>NUCLEOTIDE SEQUENCE [LARGE SCALE GENOMIC DNA]</scope>
    <source>
        <strain evidence="11">DSM 21054</strain>
    </source>
</reference>
<evidence type="ECO:0000256" key="3">
    <source>
        <dbReference type="ARBA" id="ARBA00022692"/>
    </source>
</evidence>
<gene>
    <name evidence="10" type="ORF">SAMN05421788_103299</name>
</gene>
<evidence type="ECO:0000313" key="10">
    <source>
        <dbReference type="EMBL" id="SIT07110.1"/>
    </source>
</evidence>
<evidence type="ECO:0000256" key="2">
    <source>
        <dbReference type="ARBA" id="ARBA00009045"/>
    </source>
</evidence>
<evidence type="ECO:0000256" key="6">
    <source>
        <dbReference type="ARBA" id="ARBA00023136"/>
    </source>
</evidence>
<evidence type="ECO:0000259" key="9">
    <source>
        <dbReference type="Pfam" id="PF20216"/>
    </source>
</evidence>
<dbReference type="PANTHER" id="PTHR43731:SF14">
    <property type="entry name" value="PRESENILIN-ASSOCIATED RHOMBOID-LIKE PROTEIN, MITOCHONDRIAL"/>
    <property type="match status" value="1"/>
</dbReference>
<keyword evidence="3 7" id="KW-0812">Transmembrane</keyword>
<keyword evidence="6 7" id="KW-0472">Membrane</keyword>
<accession>A0A173MJY7</accession>
<feature type="transmembrane region" description="Helical" evidence="7">
    <location>
        <begin position="45"/>
        <end position="72"/>
    </location>
</feature>
<feature type="transmembrane region" description="Helical" evidence="7">
    <location>
        <begin position="78"/>
        <end position="102"/>
    </location>
</feature>
<dbReference type="GO" id="GO:0004252">
    <property type="term" value="F:serine-type endopeptidase activity"/>
    <property type="evidence" value="ECO:0007669"/>
    <property type="project" value="InterPro"/>
</dbReference>
<dbReference type="InterPro" id="IPR022764">
    <property type="entry name" value="Peptidase_S54_rhomboid_dom"/>
</dbReference>
<feature type="transmembrane region" description="Helical" evidence="7">
    <location>
        <begin position="135"/>
        <end position="158"/>
    </location>
</feature>
<dbReference type="STRING" id="477680.SAMN05421788_103299"/>
<feature type="domain" description="Peptidase S54 rhomboid" evidence="8">
    <location>
        <begin position="43"/>
        <end position="187"/>
    </location>
</feature>
<dbReference type="Pfam" id="PF20216">
    <property type="entry name" value="DUF6576"/>
    <property type="match status" value="1"/>
</dbReference>
<evidence type="ECO:0000313" key="11">
    <source>
        <dbReference type="Proteomes" id="UP000186917"/>
    </source>
</evidence>
<keyword evidence="10" id="KW-0645">Protease</keyword>